<dbReference type="GO" id="GO:0005634">
    <property type="term" value="C:nucleus"/>
    <property type="evidence" value="ECO:0007669"/>
    <property type="project" value="UniProtKB-SubCell"/>
</dbReference>
<keyword evidence="4" id="KW-0677">Repeat</keyword>
<evidence type="ECO:0000256" key="9">
    <source>
        <dbReference type="HAMAP-Rule" id="MF_03101"/>
    </source>
</evidence>
<evidence type="ECO:0000313" key="11">
    <source>
        <dbReference type="Proteomes" id="UP001303373"/>
    </source>
</evidence>
<name>A0AAQ3MBM8_9PEZI</name>
<keyword evidence="9" id="KW-0539">Nucleus</keyword>
<evidence type="ECO:0000256" key="3">
    <source>
        <dbReference type="ARBA" id="ARBA00022723"/>
    </source>
</evidence>
<dbReference type="InterPro" id="IPR027517">
    <property type="entry name" value="Deoxyhypusine_hydroxylase"/>
</dbReference>
<dbReference type="EMBL" id="CP138592">
    <property type="protein sequence ID" value="WPH04443.1"/>
    <property type="molecule type" value="Genomic_DNA"/>
</dbReference>
<evidence type="ECO:0000256" key="8">
    <source>
        <dbReference type="ARBA" id="ARBA00023256"/>
    </source>
</evidence>
<dbReference type="PANTHER" id="PTHR12697">
    <property type="entry name" value="PBS LYASE HEAT-LIKE PROTEIN"/>
    <property type="match status" value="1"/>
</dbReference>
<keyword evidence="5 9" id="KW-0560">Oxidoreductase</keyword>
<evidence type="ECO:0000256" key="5">
    <source>
        <dbReference type="ARBA" id="ARBA00023002"/>
    </source>
</evidence>
<dbReference type="Pfam" id="PF13646">
    <property type="entry name" value="HEAT_2"/>
    <property type="match status" value="2"/>
</dbReference>
<dbReference type="Proteomes" id="UP001303373">
    <property type="component" value="Chromosome 13"/>
</dbReference>
<keyword evidence="9" id="KW-0963">Cytoplasm</keyword>
<gene>
    <name evidence="9" type="primary">LIA1</name>
    <name evidence="10" type="ORF">R9X50_00733400</name>
</gene>
<organism evidence="10 11">
    <name type="scientific">Acrodontium crateriforme</name>
    <dbReference type="NCBI Taxonomy" id="150365"/>
    <lineage>
        <taxon>Eukaryota</taxon>
        <taxon>Fungi</taxon>
        <taxon>Dikarya</taxon>
        <taxon>Ascomycota</taxon>
        <taxon>Pezizomycotina</taxon>
        <taxon>Dothideomycetes</taxon>
        <taxon>Dothideomycetidae</taxon>
        <taxon>Mycosphaerellales</taxon>
        <taxon>Teratosphaeriaceae</taxon>
        <taxon>Acrodontium</taxon>
    </lineage>
</organism>
<evidence type="ECO:0000256" key="1">
    <source>
        <dbReference type="ARBA" id="ARBA00000068"/>
    </source>
</evidence>
<dbReference type="HAMAP" id="MF_03101">
    <property type="entry name" value="Deoxyhypusine_hydroxylase"/>
    <property type="match status" value="1"/>
</dbReference>
<dbReference type="InterPro" id="IPR016024">
    <property type="entry name" value="ARM-type_fold"/>
</dbReference>
<dbReference type="AlphaFoldDB" id="A0AAQ3MBM8"/>
<comment type="catalytic activity">
    <reaction evidence="1 9">
        <text>[eIF5A protein]-deoxyhypusine + AH2 + O2 = [eIF5A protein]-hypusine + A + H2O</text>
        <dbReference type="Rhea" id="RHEA:14101"/>
        <dbReference type="Rhea" id="RHEA-COMP:10144"/>
        <dbReference type="Rhea" id="RHEA-COMP:12592"/>
        <dbReference type="ChEBI" id="CHEBI:13193"/>
        <dbReference type="ChEBI" id="CHEBI:15377"/>
        <dbReference type="ChEBI" id="CHEBI:15379"/>
        <dbReference type="ChEBI" id="CHEBI:17499"/>
        <dbReference type="ChEBI" id="CHEBI:82657"/>
        <dbReference type="ChEBI" id="CHEBI:91175"/>
        <dbReference type="EC" id="1.14.99.29"/>
    </reaction>
</comment>
<evidence type="ECO:0000256" key="6">
    <source>
        <dbReference type="ARBA" id="ARBA00023004"/>
    </source>
</evidence>
<dbReference type="SMART" id="SM00567">
    <property type="entry name" value="EZ_HEAT"/>
    <property type="match status" value="6"/>
</dbReference>
<feature type="binding site" evidence="9">
    <location>
        <position position="73"/>
    </location>
    <ligand>
        <name>Fe cation</name>
        <dbReference type="ChEBI" id="CHEBI:24875"/>
        <label>1</label>
    </ligand>
</feature>
<keyword evidence="11" id="KW-1185">Reference proteome</keyword>
<comment type="similarity">
    <text evidence="9">Belongs to the deoxyhypusine hydroxylase family.</text>
</comment>
<evidence type="ECO:0000256" key="4">
    <source>
        <dbReference type="ARBA" id="ARBA00022737"/>
    </source>
</evidence>
<feature type="binding site" evidence="9">
    <location>
        <position position="241"/>
    </location>
    <ligand>
        <name>Fe cation</name>
        <dbReference type="ChEBI" id="CHEBI:24875"/>
        <label>2</label>
    </ligand>
</feature>
<comment type="function">
    <text evidence="9">Catalyzes the hydroxylation of the N(6)-(4-aminobutyl)-L-lysine intermediate to form hypusine, an essential post-translational modification only found in mature eIF-5A factor.</text>
</comment>
<keyword evidence="8 9" id="KW-0386">Hypusine biosynthesis</keyword>
<feature type="binding site" evidence="9">
    <location>
        <position position="107"/>
    </location>
    <ligand>
        <name>Fe cation</name>
        <dbReference type="ChEBI" id="CHEBI:24875"/>
        <label>1</label>
    </ligand>
</feature>
<feature type="binding site" evidence="9">
    <location>
        <position position="240"/>
    </location>
    <ligand>
        <name>Fe cation</name>
        <dbReference type="ChEBI" id="CHEBI:24875"/>
        <label>2</label>
    </ligand>
</feature>
<keyword evidence="6 9" id="KW-0408">Iron</keyword>
<dbReference type="EC" id="1.14.99.29" evidence="9"/>
<evidence type="ECO:0000313" key="10">
    <source>
        <dbReference type="EMBL" id="WPH04443.1"/>
    </source>
</evidence>
<comment type="cofactor">
    <cofactor evidence="9">
        <name>Fe(2+)</name>
        <dbReference type="ChEBI" id="CHEBI:29033"/>
    </cofactor>
    <text evidence="9">Binds 2 Fe(2+) ions per subunit.</text>
</comment>
<comment type="subcellular location">
    <subcellularLocation>
        <location evidence="9">Cytoplasm</location>
    </subcellularLocation>
    <subcellularLocation>
        <location evidence="9">Nucleus</location>
    </subcellularLocation>
</comment>
<dbReference type="InterPro" id="IPR004155">
    <property type="entry name" value="PBS_lyase_HEAT"/>
</dbReference>
<dbReference type="GO" id="GO:0019135">
    <property type="term" value="F:deoxyhypusine monooxygenase activity"/>
    <property type="evidence" value="ECO:0007669"/>
    <property type="project" value="UniProtKB-UniRule"/>
</dbReference>
<dbReference type="GO" id="GO:0005737">
    <property type="term" value="C:cytoplasm"/>
    <property type="evidence" value="ECO:0007669"/>
    <property type="project" value="UniProtKB-SubCell"/>
</dbReference>
<dbReference type="Gene3D" id="1.25.10.10">
    <property type="entry name" value="Leucine-rich Repeat Variant"/>
    <property type="match status" value="2"/>
</dbReference>
<feature type="binding site" evidence="9">
    <location>
        <position position="74"/>
    </location>
    <ligand>
        <name>Fe cation</name>
        <dbReference type="ChEBI" id="CHEBI:24875"/>
        <label>1</label>
    </ligand>
</feature>
<dbReference type="InterPro" id="IPR011989">
    <property type="entry name" value="ARM-like"/>
</dbReference>
<keyword evidence="7 9" id="KW-0503">Monooxygenase</keyword>
<evidence type="ECO:0000256" key="7">
    <source>
        <dbReference type="ARBA" id="ARBA00023033"/>
    </source>
</evidence>
<keyword evidence="3 9" id="KW-0479">Metal-binding</keyword>
<proteinExistence type="inferred from homology"/>
<dbReference type="GO" id="GO:0046872">
    <property type="term" value="F:metal ion binding"/>
    <property type="evidence" value="ECO:0007669"/>
    <property type="project" value="UniProtKB-KW"/>
</dbReference>
<dbReference type="SUPFAM" id="SSF48371">
    <property type="entry name" value="ARM repeat"/>
    <property type="match status" value="1"/>
</dbReference>
<protein>
    <recommendedName>
        <fullName evidence="9">Deoxyhypusine hydroxylase</fullName>
        <shortName evidence="9">DOHH</shortName>
        <ecNumber evidence="9">1.14.99.29</ecNumber>
    </recommendedName>
    <alternativeName>
        <fullName evidence="9">Deoxyhypusine dioxygenase</fullName>
    </alternativeName>
    <alternativeName>
        <fullName evidence="9">Deoxyhypusine monooxygenase</fullName>
    </alternativeName>
</protein>
<feature type="binding site" evidence="9">
    <location>
        <position position="106"/>
    </location>
    <ligand>
        <name>Fe cation</name>
        <dbReference type="ChEBI" id="CHEBI:24875"/>
        <label>1</label>
    </ligand>
</feature>
<accession>A0AAQ3MBM8</accession>
<feature type="binding site" evidence="9">
    <location>
        <position position="273"/>
    </location>
    <ligand>
        <name>Fe cation</name>
        <dbReference type="ChEBI" id="CHEBI:24875"/>
        <label>2</label>
    </ligand>
</feature>
<comment type="pathway">
    <text evidence="2 9">Protein modification; eIF5A hypusination.</text>
</comment>
<evidence type="ECO:0000256" key="2">
    <source>
        <dbReference type="ARBA" id="ARBA00005041"/>
    </source>
</evidence>
<feature type="binding site" evidence="9">
    <location>
        <position position="274"/>
    </location>
    <ligand>
        <name>Fe cation</name>
        <dbReference type="ChEBI" id="CHEBI:24875"/>
        <label>2</label>
    </ligand>
</feature>
<reference evidence="10 11" key="1">
    <citation type="submission" date="2023-11" db="EMBL/GenBank/DDBJ databases">
        <title>An acidophilic fungus is an integral part of prey digestion in a carnivorous sundew plant.</title>
        <authorList>
            <person name="Tsai I.J."/>
        </authorList>
    </citation>
    <scope>NUCLEOTIDE SEQUENCE [LARGE SCALE GENOMIC DNA]</scope>
    <source>
        <strain evidence="10">169a</strain>
    </source>
</reference>
<sequence>MSPSAMPTDTPVDSTVLSLRKILVSEDAALAARFRALFSLKHLAAQNPATPQSIPAIEAIAAAFTSPSALLKHELAYCLGQSGKEEAVPFLKHVIEDRSEDAMCRHEAAEALGALGDQGSLPLLKERRDDKTEEEVVRETCEIAIERIEWEHSEARQAEKLKTSDFASVDPAPPLAATAAAPSIPDLESTLLDTSLPLFQRYRAMFALRDLSSPPDLPTAVPAIQSLAKGLHDPSALFRHEIAFVFGQLSHPASIPSLTECLGNQKEASMVRHEAAEALGSLGDEEGVEDTLKKFINDPEQVVRDSIIVALDMAEFERNGEMEYATVPVETAA</sequence>
<dbReference type="PANTHER" id="PTHR12697:SF5">
    <property type="entry name" value="DEOXYHYPUSINE HYDROXYLASE"/>
    <property type="match status" value="1"/>
</dbReference>